<comment type="function">
    <text evidence="5">NAD-dependent protein deacetylase which modulates the activities of several enzymes which are inactive in their acetylated form.</text>
</comment>
<keyword evidence="1 5" id="KW-0808">Transferase</keyword>
<dbReference type="PANTHER" id="PTHR11085">
    <property type="entry name" value="NAD-DEPENDENT PROTEIN DEACYLASE SIRTUIN-5, MITOCHONDRIAL-RELATED"/>
    <property type="match status" value="1"/>
</dbReference>
<comment type="caution">
    <text evidence="8">The sequence shown here is derived from an EMBL/GenBank/DDBJ whole genome shotgun (WGS) entry which is preliminary data.</text>
</comment>
<comment type="cofactor">
    <cofactor evidence="5">
        <name>Zn(2+)</name>
        <dbReference type="ChEBI" id="CHEBI:29105"/>
    </cofactor>
    <text evidence="5">Binds 1 zinc ion per subunit.</text>
</comment>
<comment type="catalytic activity">
    <reaction evidence="5">
        <text>N(6)-acetyl-L-lysyl-[protein] + NAD(+) + H2O = 2''-O-acetyl-ADP-D-ribose + nicotinamide + L-lysyl-[protein]</text>
        <dbReference type="Rhea" id="RHEA:43636"/>
        <dbReference type="Rhea" id="RHEA-COMP:9752"/>
        <dbReference type="Rhea" id="RHEA-COMP:10731"/>
        <dbReference type="ChEBI" id="CHEBI:15377"/>
        <dbReference type="ChEBI" id="CHEBI:17154"/>
        <dbReference type="ChEBI" id="CHEBI:29969"/>
        <dbReference type="ChEBI" id="CHEBI:57540"/>
        <dbReference type="ChEBI" id="CHEBI:61930"/>
        <dbReference type="ChEBI" id="CHEBI:83767"/>
        <dbReference type="EC" id="2.3.1.286"/>
    </reaction>
</comment>
<evidence type="ECO:0000259" key="7">
    <source>
        <dbReference type="PROSITE" id="PS50305"/>
    </source>
</evidence>
<feature type="binding site" evidence="5 6">
    <location>
        <position position="144"/>
    </location>
    <ligand>
        <name>Zn(2+)</name>
        <dbReference type="ChEBI" id="CHEBI:29105"/>
    </ligand>
</feature>
<dbReference type="InterPro" id="IPR029035">
    <property type="entry name" value="DHS-like_NAD/FAD-binding_dom"/>
</dbReference>
<dbReference type="EMBL" id="JBHTIF010000002">
    <property type="protein sequence ID" value="MFD0726409.1"/>
    <property type="molecule type" value="Genomic_DNA"/>
</dbReference>
<dbReference type="Pfam" id="PF02146">
    <property type="entry name" value="SIR2"/>
    <property type="match status" value="1"/>
</dbReference>
<feature type="binding site" evidence="5 6">
    <location>
        <position position="141"/>
    </location>
    <ligand>
        <name>Zn(2+)</name>
        <dbReference type="ChEBI" id="CHEBI:29105"/>
    </ligand>
</feature>
<sequence length="285" mass="30834">MSADPDIARTAAQDIAHATDALREWLSRRDRVFVLTGAGISTDSGIPDYRDADGAWKRSPPVTWQAFTGDPGTYRRYWARSFVGWPIFSAAEPNRSHHALAALERSERLSSLVTQNVDGLHQRAGSCDVIDLHGRLDGVVCLGCGDTQSRAHLQPRLLAANPDWRPHTATAAPDGDADIDAEAVARFIPPQCTHCGGMLKPDVVFFGENVPRARYTQALDALHASDGVLAVGTSLMVYSGFRFVRMAHERGLPVALLNRGRTRADDLGGLKLDADCGAVLDAVAR</sequence>
<evidence type="ECO:0000256" key="3">
    <source>
        <dbReference type="ARBA" id="ARBA00022833"/>
    </source>
</evidence>
<feature type="binding site" evidence="5">
    <location>
        <begin position="232"/>
        <end position="234"/>
    </location>
    <ligand>
        <name>NAD(+)</name>
        <dbReference type="ChEBI" id="CHEBI:57540"/>
    </ligand>
</feature>
<evidence type="ECO:0000313" key="9">
    <source>
        <dbReference type="Proteomes" id="UP001597110"/>
    </source>
</evidence>
<dbReference type="EC" id="2.3.1.286" evidence="5"/>
<evidence type="ECO:0000256" key="2">
    <source>
        <dbReference type="ARBA" id="ARBA00022723"/>
    </source>
</evidence>
<dbReference type="Proteomes" id="UP001597110">
    <property type="component" value="Unassembled WGS sequence"/>
</dbReference>
<feature type="binding site" evidence="5">
    <location>
        <position position="276"/>
    </location>
    <ligand>
        <name>NAD(+)</name>
        <dbReference type="ChEBI" id="CHEBI:57540"/>
    </ligand>
</feature>
<protein>
    <recommendedName>
        <fullName evidence="5">NAD-dependent protein deacetylase</fullName>
        <ecNumber evidence="5">2.3.1.286</ecNumber>
    </recommendedName>
    <alternativeName>
        <fullName evidence="5">Regulatory protein SIR2 homolog</fullName>
    </alternativeName>
</protein>
<comment type="caution">
    <text evidence="5">Lacks conserved residue(s) required for the propagation of feature annotation.</text>
</comment>
<organism evidence="8 9">
    <name type="scientific">Lysobacter brunescens</name>
    <dbReference type="NCBI Taxonomy" id="262323"/>
    <lineage>
        <taxon>Bacteria</taxon>
        <taxon>Pseudomonadati</taxon>
        <taxon>Pseudomonadota</taxon>
        <taxon>Gammaproteobacteria</taxon>
        <taxon>Lysobacterales</taxon>
        <taxon>Lysobacteraceae</taxon>
        <taxon>Lysobacter</taxon>
    </lineage>
</organism>
<keyword evidence="9" id="KW-1185">Reference proteome</keyword>
<keyword evidence="4 5" id="KW-0520">NAD</keyword>
<reference evidence="9" key="1">
    <citation type="journal article" date="2019" name="Int. J. Syst. Evol. Microbiol.">
        <title>The Global Catalogue of Microorganisms (GCM) 10K type strain sequencing project: providing services to taxonomists for standard genome sequencing and annotation.</title>
        <authorList>
            <consortium name="The Broad Institute Genomics Platform"/>
            <consortium name="The Broad Institute Genome Sequencing Center for Infectious Disease"/>
            <person name="Wu L."/>
            <person name="Ma J."/>
        </authorList>
    </citation>
    <scope>NUCLEOTIDE SEQUENCE [LARGE SCALE GENOMIC DNA]</scope>
    <source>
        <strain evidence="9">CCUG 55585</strain>
    </source>
</reference>
<dbReference type="SUPFAM" id="SSF52467">
    <property type="entry name" value="DHS-like NAD/FAD-binding domain"/>
    <property type="match status" value="1"/>
</dbReference>
<feature type="active site" description="Proton acceptor" evidence="5 6">
    <location>
        <position position="133"/>
    </location>
</feature>
<dbReference type="InterPro" id="IPR026587">
    <property type="entry name" value="Sirtuin_class_II"/>
</dbReference>
<evidence type="ECO:0000256" key="1">
    <source>
        <dbReference type="ARBA" id="ARBA00022679"/>
    </source>
</evidence>
<keyword evidence="3 5" id="KW-0862">Zinc</keyword>
<dbReference type="NCBIfam" id="NF003738">
    <property type="entry name" value="PRK05333.1"/>
    <property type="match status" value="1"/>
</dbReference>
<dbReference type="InterPro" id="IPR050134">
    <property type="entry name" value="NAD-dep_sirtuin_deacylases"/>
</dbReference>
<dbReference type="InterPro" id="IPR026591">
    <property type="entry name" value="Sirtuin_cat_small_dom_sf"/>
</dbReference>
<dbReference type="PANTHER" id="PTHR11085:SF10">
    <property type="entry name" value="NAD-DEPENDENT PROTEIN DEACYLASE SIRTUIN-5, MITOCHONDRIAL-RELATED"/>
    <property type="match status" value="1"/>
</dbReference>
<keyword evidence="2 5" id="KW-0479">Metal-binding</keyword>
<accession>A0ABW2YIR6</accession>
<dbReference type="HAMAP" id="MF_01967">
    <property type="entry name" value="Sirtuin_ClassII"/>
    <property type="match status" value="1"/>
</dbReference>
<proteinExistence type="inferred from homology"/>
<evidence type="ECO:0000313" key="8">
    <source>
        <dbReference type="EMBL" id="MFD0726409.1"/>
    </source>
</evidence>
<feature type="binding site" evidence="5 6">
    <location>
        <position position="192"/>
    </location>
    <ligand>
        <name>Zn(2+)</name>
        <dbReference type="ChEBI" id="CHEBI:29105"/>
    </ligand>
</feature>
<gene>
    <name evidence="5" type="primary">cobB</name>
    <name evidence="8" type="ORF">ACFQ0E_12475</name>
</gene>
<keyword evidence="5" id="KW-0963">Cytoplasm</keyword>
<dbReference type="PROSITE" id="PS50305">
    <property type="entry name" value="SIRTUIN"/>
    <property type="match status" value="1"/>
</dbReference>
<name>A0ABW2YIR6_9GAMM</name>
<dbReference type="CDD" id="cd01409">
    <property type="entry name" value="SIRT4"/>
    <property type="match status" value="1"/>
</dbReference>
<feature type="binding site" evidence="5">
    <location>
        <begin position="258"/>
        <end position="260"/>
    </location>
    <ligand>
        <name>NAD(+)</name>
        <dbReference type="ChEBI" id="CHEBI:57540"/>
    </ligand>
</feature>
<feature type="binding site" evidence="5">
    <location>
        <begin position="115"/>
        <end position="118"/>
    </location>
    <ligand>
        <name>NAD(+)</name>
        <dbReference type="ChEBI" id="CHEBI:57540"/>
    </ligand>
</feature>
<evidence type="ECO:0000256" key="6">
    <source>
        <dbReference type="PROSITE-ProRule" id="PRU00236"/>
    </source>
</evidence>
<comment type="subcellular location">
    <subcellularLocation>
        <location evidence="5">Cytoplasm</location>
    </subcellularLocation>
</comment>
<dbReference type="Gene3D" id="3.40.50.1220">
    <property type="entry name" value="TPP-binding domain"/>
    <property type="match status" value="1"/>
</dbReference>
<dbReference type="InterPro" id="IPR003000">
    <property type="entry name" value="Sirtuin"/>
</dbReference>
<evidence type="ECO:0000256" key="4">
    <source>
        <dbReference type="ARBA" id="ARBA00023027"/>
    </source>
</evidence>
<feature type="domain" description="Deacetylase sirtuin-type" evidence="7">
    <location>
        <begin position="8"/>
        <end position="285"/>
    </location>
</feature>
<feature type="binding site" evidence="5 6">
    <location>
        <position position="195"/>
    </location>
    <ligand>
        <name>Zn(2+)</name>
        <dbReference type="ChEBI" id="CHEBI:29105"/>
    </ligand>
</feature>
<comment type="similarity">
    <text evidence="5">Belongs to the sirtuin family. Class II subfamily.</text>
</comment>
<dbReference type="InterPro" id="IPR026590">
    <property type="entry name" value="Ssirtuin_cat_dom"/>
</dbReference>
<dbReference type="RefSeq" id="WP_386824280.1">
    <property type="nucleotide sequence ID" value="NZ_JBHTIF010000002.1"/>
</dbReference>
<evidence type="ECO:0000256" key="5">
    <source>
        <dbReference type="HAMAP-Rule" id="MF_01967"/>
    </source>
</evidence>
<dbReference type="Gene3D" id="3.30.1600.10">
    <property type="entry name" value="SIR2/SIRT2 'Small Domain"/>
    <property type="match status" value="1"/>
</dbReference>